<proteinExistence type="predicted"/>
<dbReference type="SUPFAM" id="SSF82784">
    <property type="entry name" value="OsmC-like"/>
    <property type="match status" value="1"/>
</dbReference>
<dbReference type="InterPro" id="IPR019904">
    <property type="entry name" value="Peroxiredoxin_OsmC"/>
</dbReference>
<name>A0ABX1F430_9PROT</name>
<dbReference type="InterPro" id="IPR015946">
    <property type="entry name" value="KH_dom-like_a/b"/>
</dbReference>
<dbReference type="InterPro" id="IPR003718">
    <property type="entry name" value="OsmC/Ohr_fam"/>
</dbReference>
<dbReference type="InterPro" id="IPR052707">
    <property type="entry name" value="OsmC_Ohr_Peroxiredoxin"/>
</dbReference>
<dbReference type="PANTHER" id="PTHR42830">
    <property type="entry name" value="OSMOTICALLY INDUCIBLE FAMILY PROTEIN"/>
    <property type="match status" value="1"/>
</dbReference>
<dbReference type="Pfam" id="PF02566">
    <property type="entry name" value="OsmC"/>
    <property type="match status" value="1"/>
</dbReference>
<accession>A0ABX1F430</accession>
<dbReference type="PANTHER" id="PTHR42830:SF1">
    <property type="entry name" value="OSMOTICALLY INDUCIBLE FAMILY PROTEIN"/>
    <property type="match status" value="1"/>
</dbReference>
<organism evidence="1 2">
    <name type="scientific">Falsiroseomonas frigidaquae</name>
    <dbReference type="NCBI Taxonomy" id="487318"/>
    <lineage>
        <taxon>Bacteria</taxon>
        <taxon>Pseudomonadati</taxon>
        <taxon>Pseudomonadota</taxon>
        <taxon>Alphaproteobacteria</taxon>
        <taxon>Acetobacterales</taxon>
        <taxon>Roseomonadaceae</taxon>
        <taxon>Falsiroseomonas</taxon>
    </lineage>
</organism>
<dbReference type="InterPro" id="IPR036102">
    <property type="entry name" value="OsmC/Ohrsf"/>
</dbReference>
<keyword evidence="2" id="KW-1185">Reference proteome</keyword>
<dbReference type="NCBIfam" id="TIGR03562">
    <property type="entry name" value="osmo_induc_OsmC"/>
    <property type="match status" value="1"/>
</dbReference>
<comment type="caution">
    <text evidence="1">The sequence shown here is derived from an EMBL/GenBank/DDBJ whole genome shotgun (WGS) entry which is preliminary data.</text>
</comment>
<dbReference type="Gene3D" id="3.30.300.20">
    <property type="match status" value="1"/>
</dbReference>
<dbReference type="Proteomes" id="UP000765160">
    <property type="component" value="Unassembled WGS sequence"/>
</dbReference>
<sequence>MRTFATAVWRGGIENGMGSLSMRSGAMVNHPFSAASRDRRGLRTNPEELLAAAHASSFSLTLAALLDDAGFVAARMDTSVEVTLAPASGSFTITALRLTLEARVPHLQDAAFQALASRAQAACPVARLCRVETSLEATLLG</sequence>
<reference evidence="1 2" key="1">
    <citation type="submission" date="2020-03" db="EMBL/GenBank/DDBJ databases">
        <title>Roseomonas selenitidurans sp. nov. isolated from soil.</title>
        <authorList>
            <person name="Liu H."/>
        </authorList>
    </citation>
    <scope>NUCLEOTIDE SEQUENCE [LARGE SCALE GENOMIC DNA]</scope>
    <source>
        <strain evidence="1 2">JCM 15073</strain>
    </source>
</reference>
<evidence type="ECO:0000313" key="2">
    <source>
        <dbReference type="Proteomes" id="UP000765160"/>
    </source>
</evidence>
<protein>
    <submittedName>
        <fullName evidence="1">OsmC family peroxiredoxin</fullName>
    </submittedName>
</protein>
<gene>
    <name evidence="1" type="ORF">HB662_20225</name>
</gene>
<dbReference type="RefSeq" id="WP_168052136.1">
    <property type="nucleotide sequence ID" value="NZ_JAATJR010000006.1"/>
</dbReference>
<dbReference type="EMBL" id="JAAVTX010000006">
    <property type="protein sequence ID" value="NKE47117.1"/>
    <property type="molecule type" value="Genomic_DNA"/>
</dbReference>
<evidence type="ECO:0000313" key="1">
    <source>
        <dbReference type="EMBL" id="NKE47117.1"/>
    </source>
</evidence>